<accession>A0ABD2CDX6</accession>
<keyword evidence="1" id="KW-1133">Transmembrane helix</keyword>
<feature type="non-terminal residue" evidence="2">
    <location>
        <position position="199"/>
    </location>
</feature>
<dbReference type="EMBL" id="JAYRBN010000056">
    <property type="protein sequence ID" value="KAL2743272.1"/>
    <property type="molecule type" value="Genomic_DNA"/>
</dbReference>
<reference evidence="2 3" key="1">
    <citation type="journal article" date="2024" name="Ann. Entomol. Soc. Am.">
        <title>Genomic analyses of the southern and eastern yellowjacket wasps (Hymenoptera: Vespidae) reveal evolutionary signatures of social life.</title>
        <authorList>
            <person name="Catto M.A."/>
            <person name="Caine P.B."/>
            <person name="Orr S.E."/>
            <person name="Hunt B.G."/>
            <person name="Goodisman M.A.D."/>
        </authorList>
    </citation>
    <scope>NUCLEOTIDE SEQUENCE [LARGE SCALE GENOMIC DNA]</scope>
    <source>
        <strain evidence="2">232</strain>
        <tissue evidence="2">Head and thorax</tissue>
    </source>
</reference>
<organism evidence="2 3">
    <name type="scientific">Vespula maculifrons</name>
    <name type="common">Eastern yellow jacket</name>
    <name type="synonym">Wasp</name>
    <dbReference type="NCBI Taxonomy" id="7453"/>
    <lineage>
        <taxon>Eukaryota</taxon>
        <taxon>Metazoa</taxon>
        <taxon>Ecdysozoa</taxon>
        <taxon>Arthropoda</taxon>
        <taxon>Hexapoda</taxon>
        <taxon>Insecta</taxon>
        <taxon>Pterygota</taxon>
        <taxon>Neoptera</taxon>
        <taxon>Endopterygota</taxon>
        <taxon>Hymenoptera</taxon>
        <taxon>Apocrita</taxon>
        <taxon>Aculeata</taxon>
        <taxon>Vespoidea</taxon>
        <taxon>Vespidae</taxon>
        <taxon>Vespinae</taxon>
        <taxon>Vespula</taxon>
    </lineage>
</organism>
<dbReference type="AlphaFoldDB" id="A0ABD2CDX6"/>
<feature type="transmembrane region" description="Helical" evidence="1">
    <location>
        <begin position="62"/>
        <end position="82"/>
    </location>
</feature>
<keyword evidence="3" id="KW-1185">Reference proteome</keyword>
<proteinExistence type="predicted"/>
<comment type="caution">
    <text evidence="2">The sequence shown here is derived from an EMBL/GenBank/DDBJ whole genome shotgun (WGS) entry which is preliminary data.</text>
</comment>
<name>A0ABD2CDX6_VESMC</name>
<protein>
    <submittedName>
        <fullName evidence="2">Uncharacterized protein</fullName>
    </submittedName>
</protein>
<sequence length="199" mass="22695">MRGLARHTPDLFSSRVHRKISSSESTLHLRFFQEKSGCGGRATNWWKVVVDDINDDDADESASVLVLFAVVIVIVFSLFSLLSPSGRTDGARPRPRFYDGFQVIYDPGVPRVPTNGFTLYREQLREGDQLVLEHHEFDVSARPTIFYNAYPTNNHLYRVSEKTQKHAVLRYHAFASVQTQKDILAQDWGILNRITRVSG</sequence>
<evidence type="ECO:0000313" key="3">
    <source>
        <dbReference type="Proteomes" id="UP001607303"/>
    </source>
</evidence>
<dbReference type="Proteomes" id="UP001607303">
    <property type="component" value="Unassembled WGS sequence"/>
</dbReference>
<evidence type="ECO:0000256" key="1">
    <source>
        <dbReference type="SAM" id="Phobius"/>
    </source>
</evidence>
<keyword evidence="1" id="KW-0472">Membrane</keyword>
<evidence type="ECO:0000313" key="2">
    <source>
        <dbReference type="EMBL" id="KAL2743272.1"/>
    </source>
</evidence>
<gene>
    <name evidence="2" type="ORF">V1477_008761</name>
</gene>
<keyword evidence="1" id="KW-0812">Transmembrane</keyword>